<keyword evidence="2" id="KW-1185">Reference proteome</keyword>
<sequence length="50" mass="5500">MPLCFNLPGMAAKRRALLRAECIVGVKASALMTGRQRERRALALALDVFL</sequence>
<comment type="caution">
    <text evidence="1">The sequence shown here is derived from an EMBL/GenBank/DDBJ whole genome shotgun (WGS) entry which is preliminary data.</text>
</comment>
<proteinExistence type="predicted"/>
<dbReference type="EMBL" id="JAXOJX010000072">
    <property type="protein sequence ID" value="MDZ5460537.1"/>
    <property type="molecule type" value="Genomic_DNA"/>
</dbReference>
<organism evidence="1 2">
    <name type="scientific">Azohydromonas lata</name>
    <dbReference type="NCBI Taxonomy" id="45677"/>
    <lineage>
        <taxon>Bacteria</taxon>
        <taxon>Pseudomonadati</taxon>
        <taxon>Pseudomonadota</taxon>
        <taxon>Betaproteobacteria</taxon>
        <taxon>Burkholderiales</taxon>
        <taxon>Sphaerotilaceae</taxon>
        <taxon>Azohydromonas</taxon>
    </lineage>
</organism>
<accession>A0ABU5INQ9</accession>
<evidence type="ECO:0000313" key="2">
    <source>
        <dbReference type="Proteomes" id="UP001293718"/>
    </source>
</evidence>
<dbReference type="Proteomes" id="UP001293718">
    <property type="component" value="Unassembled WGS sequence"/>
</dbReference>
<protein>
    <submittedName>
        <fullName evidence="1">Uncharacterized protein</fullName>
    </submittedName>
</protein>
<reference evidence="1 2" key="1">
    <citation type="submission" date="2023-11" db="EMBL/GenBank/DDBJ databases">
        <title>Draft genome of Azohydromonas lata strain H1 (DSM1123), a polyhydroxyalkanoate producer.</title>
        <authorList>
            <person name="Traversa D."/>
            <person name="D'Addabbo P."/>
            <person name="Pazzani C."/>
            <person name="Manzari C."/>
            <person name="Chiara M."/>
            <person name="Scrascia M."/>
        </authorList>
    </citation>
    <scope>NUCLEOTIDE SEQUENCE [LARGE SCALE GENOMIC DNA]</scope>
    <source>
        <strain evidence="1 2">H1</strain>
    </source>
</reference>
<gene>
    <name evidence="1" type="ORF">SM757_28545</name>
</gene>
<evidence type="ECO:0000313" key="1">
    <source>
        <dbReference type="EMBL" id="MDZ5460537.1"/>
    </source>
</evidence>
<name>A0ABU5INQ9_9BURK</name>
<dbReference type="RefSeq" id="WP_322467959.1">
    <property type="nucleotide sequence ID" value="NZ_JAXOJX010000072.1"/>
</dbReference>